<evidence type="ECO:0000256" key="13">
    <source>
        <dbReference type="ARBA" id="ARBA00057883"/>
    </source>
</evidence>
<evidence type="ECO:0000256" key="1">
    <source>
        <dbReference type="ARBA" id="ARBA00001936"/>
    </source>
</evidence>
<dbReference type="GO" id="GO:0005978">
    <property type="term" value="P:glycogen biosynthetic process"/>
    <property type="evidence" value="ECO:0007669"/>
    <property type="project" value="UniProtKB-KW"/>
</dbReference>
<name>A0A336LHB1_CULSO</name>
<keyword evidence="7" id="KW-0325">Glycoprotein</keyword>
<comment type="catalytic activity">
    <reaction evidence="11">
        <text>[1,4-alpha-D-glucosyl](n)-L-tyrosyl-[glycogenin] + UDP-alpha-D-glucose = [1,4-alpha-D-glucosyl](n+1)-L-tyrosyl-[glycogenin] + UDP + H(+)</text>
        <dbReference type="Rhea" id="RHEA:56560"/>
        <dbReference type="Rhea" id="RHEA-COMP:14606"/>
        <dbReference type="Rhea" id="RHEA-COMP:14607"/>
        <dbReference type="ChEBI" id="CHEBI:15378"/>
        <dbReference type="ChEBI" id="CHEBI:58223"/>
        <dbReference type="ChEBI" id="CHEBI:58885"/>
        <dbReference type="ChEBI" id="CHEBI:140574"/>
        <dbReference type="EC" id="2.4.1.186"/>
    </reaction>
</comment>
<gene>
    <name evidence="15" type="primary">CSON011462</name>
</gene>
<dbReference type="EMBL" id="UFQT01000004">
    <property type="protein sequence ID" value="SSX17226.1"/>
    <property type="molecule type" value="Genomic_DNA"/>
</dbReference>
<evidence type="ECO:0000256" key="6">
    <source>
        <dbReference type="ARBA" id="ARBA00023056"/>
    </source>
</evidence>
<evidence type="ECO:0000256" key="4">
    <source>
        <dbReference type="ARBA" id="ARBA00022679"/>
    </source>
</evidence>
<comment type="similarity">
    <text evidence="9">Belongs to the glycosyltransferase 8 family. Glycogenin subfamily.</text>
</comment>
<dbReference type="Gene3D" id="3.90.550.10">
    <property type="entry name" value="Spore Coat Polysaccharide Biosynthesis Protein SpsA, Chain A"/>
    <property type="match status" value="1"/>
</dbReference>
<dbReference type="AlphaFoldDB" id="A0A336LHB1"/>
<evidence type="ECO:0000256" key="10">
    <source>
        <dbReference type="ARBA" id="ARBA00038934"/>
    </source>
</evidence>
<dbReference type="CDD" id="cd02537">
    <property type="entry name" value="GT8_Glycogenin"/>
    <property type="match status" value="1"/>
</dbReference>
<dbReference type="GO" id="GO:0005737">
    <property type="term" value="C:cytoplasm"/>
    <property type="evidence" value="ECO:0007669"/>
    <property type="project" value="UniProtKB-SubCell"/>
</dbReference>
<dbReference type="InterPro" id="IPR050587">
    <property type="entry name" value="GNT1/Glycosyltrans_8"/>
</dbReference>
<comment type="function">
    <text evidence="13">Self-glucosylating initiator of glycogen synthesis. It catalyzes the formation of a short alpha (1,4)-glucosyl chain covalently attached via a glucose 1-O-tyrosyl linkage to internal tyrosine residues and these chains act as primers for the elongation reaction catalyzed by glycogen synthase.</text>
</comment>
<organism evidence="15">
    <name type="scientific">Culicoides sonorensis</name>
    <name type="common">Biting midge</name>
    <dbReference type="NCBI Taxonomy" id="179676"/>
    <lineage>
        <taxon>Eukaryota</taxon>
        <taxon>Metazoa</taxon>
        <taxon>Ecdysozoa</taxon>
        <taxon>Arthropoda</taxon>
        <taxon>Hexapoda</taxon>
        <taxon>Insecta</taxon>
        <taxon>Pterygota</taxon>
        <taxon>Neoptera</taxon>
        <taxon>Endopterygota</taxon>
        <taxon>Diptera</taxon>
        <taxon>Nematocera</taxon>
        <taxon>Chironomoidea</taxon>
        <taxon>Ceratopogonidae</taxon>
        <taxon>Ceratopogoninae</taxon>
        <taxon>Culicoides</taxon>
        <taxon>Monoculicoides</taxon>
    </lineage>
</organism>
<keyword evidence="5" id="KW-0479">Metal-binding</keyword>
<proteinExistence type="inferred from homology"/>
<protein>
    <recommendedName>
        <fullName evidence="10">glycogenin glucosyltransferase</fullName>
        <ecNumber evidence="10">2.4.1.186</ecNumber>
    </recommendedName>
</protein>
<evidence type="ECO:0000256" key="2">
    <source>
        <dbReference type="ARBA" id="ARBA00004496"/>
    </source>
</evidence>
<reference evidence="15" key="1">
    <citation type="submission" date="2018-07" db="EMBL/GenBank/DDBJ databases">
        <authorList>
            <person name="Quirk P.G."/>
            <person name="Krulwich T.A."/>
        </authorList>
    </citation>
    <scope>NUCLEOTIDE SEQUENCE</scope>
</reference>
<dbReference type="VEuPathDB" id="VectorBase:CSON011462"/>
<dbReference type="EC" id="2.4.1.186" evidence="10"/>
<evidence type="ECO:0000256" key="3">
    <source>
        <dbReference type="ARBA" id="ARBA00022490"/>
    </source>
</evidence>
<comment type="cofactor">
    <cofactor evidence="1">
        <name>Mn(2+)</name>
        <dbReference type="ChEBI" id="CHEBI:29035"/>
    </cofactor>
</comment>
<keyword evidence="4" id="KW-0808">Transferase</keyword>
<evidence type="ECO:0000256" key="5">
    <source>
        <dbReference type="ARBA" id="ARBA00022723"/>
    </source>
</evidence>
<feature type="compositionally biased region" description="Low complexity" evidence="14">
    <location>
        <begin position="334"/>
        <end position="346"/>
    </location>
</feature>
<dbReference type="SUPFAM" id="SSF53448">
    <property type="entry name" value="Nucleotide-diphospho-sugar transferases"/>
    <property type="match status" value="1"/>
</dbReference>
<keyword evidence="6" id="KW-0320">Glycogen biosynthesis</keyword>
<dbReference type="InterPro" id="IPR002495">
    <property type="entry name" value="Glyco_trans_8"/>
</dbReference>
<comment type="subcellular location">
    <subcellularLocation>
        <location evidence="2">Cytoplasm</location>
    </subcellularLocation>
</comment>
<dbReference type="GO" id="GO:0008466">
    <property type="term" value="F:glycogenin glucosyltransferase activity"/>
    <property type="evidence" value="ECO:0007669"/>
    <property type="project" value="UniProtKB-EC"/>
</dbReference>
<keyword evidence="3" id="KW-0963">Cytoplasm</keyword>
<dbReference type="PANTHER" id="PTHR11183">
    <property type="entry name" value="GLYCOGENIN SUBFAMILY MEMBER"/>
    <property type="match status" value="1"/>
</dbReference>
<keyword evidence="8" id="KW-0464">Manganese</keyword>
<dbReference type="FunFam" id="3.90.550.10:FF:000092">
    <property type="entry name" value="Glycogenin 2"/>
    <property type="match status" value="1"/>
</dbReference>
<evidence type="ECO:0000256" key="8">
    <source>
        <dbReference type="ARBA" id="ARBA00023211"/>
    </source>
</evidence>
<feature type="region of interest" description="Disordered" evidence="14">
    <location>
        <begin position="316"/>
        <end position="353"/>
    </location>
</feature>
<evidence type="ECO:0000256" key="11">
    <source>
        <dbReference type="ARBA" id="ARBA00050886"/>
    </source>
</evidence>
<evidence type="ECO:0000256" key="14">
    <source>
        <dbReference type="SAM" id="MobiDB-lite"/>
    </source>
</evidence>
<dbReference type="GO" id="GO:0046872">
    <property type="term" value="F:metal ion binding"/>
    <property type="evidence" value="ECO:0007669"/>
    <property type="project" value="UniProtKB-KW"/>
</dbReference>
<sequence>MPNNAWVTLATNDSYALGALVLAKSLKSVNTVYPIIVLVTDGVTTAMRDTLKEVFNNVESVDLYDSKDSEKLSLIKRPELGVTFTKLCCWKLTSFEKCVFLDADTLVLHNCDDLFDREELSAAPDVGWPDCFNSGVFVFVPSNETYSKLIEYANTNGSFDGGDQGLLNSYFSDWRNLPARHLPFVYNTSISTAYSYLPAFKKFEADIKIIHFLGSLKPWQINFNFEQNVVANLPSEYQHLTKYFSLWWKIFAESIHPALKPEMSGLAATFARIKLGEPKQPDIESWHKGEIDYLGIDSFSNILQKIEDTMEKKIEKPLESVTSETVPQVETKPKTSTTSKSSSSKTSTKKAKK</sequence>
<evidence type="ECO:0000256" key="7">
    <source>
        <dbReference type="ARBA" id="ARBA00023180"/>
    </source>
</evidence>
<dbReference type="Pfam" id="PF01501">
    <property type="entry name" value="Glyco_transf_8"/>
    <property type="match status" value="2"/>
</dbReference>
<comment type="catalytic activity">
    <reaction evidence="12">
        <text>L-tyrosyl-[glycogenin] + UDP-alpha-D-glucose = alpha-D-glucosyl-L-tyrosyl-[glycogenin] + UDP + H(+)</text>
        <dbReference type="Rhea" id="RHEA:23360"/>
        <dbReference type="Rhea" id="RHEA-COMP:14604"/>
        <dbReference type="Rhea" id="RHEA-COMP:14605"/>
        <dbReference type="ChEBI" id="CHEBI:15378"/>
        <dbReference type="ChEBI" id="CHEBI:46858"/>
        <dbReference type="ChEBI" id="CHEBI:58223"/>
        <dbReference type="ChEBI" id="CHEBI:58885"/>
        <dbReference type="ChEBI" id="CHEBI:140573"/>
        <dbReference type="EC" id="2.4.1.186"/>
    </reaction>
</comment>
<accession>A0A336LHB1</accession>
<evidence type="ECO:0000256" key="9">
    <source>
        <dbReference type="ARBA" id="ARBA00038162"/>
    </source>
</evidence>
<evidence type="ECO:0000313" key="15">
    <source>
        <dbReference type="EMBL" id="SSX17226.1"/>
    </source>
</evidence>
<dbReference type="InterPro" id="IPR029044">
    <property type="entry name" value="Nucleotide-diphossugar_trans"/>
</dbReference>
<evidence type="ECO:0000256" key="12">
    <source>
        <dbReference type="ARBA" id="ARBA00052293"/>
    </source>
</evidence>